<dbReference type="GO" id="GO:0005737">
    <property type="term" value="C:cytoplasm"/>
    <property type="evidence" value="ECO:0007669"/>
    <property type="project" value="UniProtKB-SubCell"/>
</dbReference>
<dbReference type="Proteomes" id="UP000736672">
    <property type="component" value="Unassembled WGS sequence"/>
</dbReference>
<organism evidence="7 8">
    <name type="scientific">Fusarium solani</name>
    <name type="common">Filamentous fungus</name>
    <dbReference type="NCBI Taxonomy" id="169388"/>
    <lineage>
        <taxon>Eukaryota</taxon>
        <taxon>Fungi</taxon>
        <taxon>Dikarya</taxon>
        <taxon>Ascomycota</taxon>
        <taxon>Pezizomycotina</taxon>
        <taxon>Sordariomycetes</taxon>
        <taxon>Hypocreomycetidae</taxon>
        <taxon>Hypocreales</taxon>
        <taxon>Nectriaceae</taxon>
        <taxon>Fusarium</taxon>
        <taxon>Fusarium solani species complex</taxon>
    </lineage>
</organism>
<dbReference type="Pfam" id="PF08591">
    <property type="entry name" value="RNR_inhib"/>
    <property type="match status" value="1"/>
</dbReference>
<feature type="compositionally biased region" description="Polar residues" evidence="6">
    <location>
        <begin position="15"/>
        <end position="29"/>
    </location>
</feature>
<feature type="compositionally biased region" description="Pro residues" evidence="6">
    <location>
        <begin position="30"/>
        <end position="40"/>
    </location>
</feature>
<gene>
    <name evidence="7" type="ORF">B0J15DRAFT_237612</name>
</gene>
<protein>
    <submittedName>
        <fullName evidence="7">Ribonucleotide reductase inhibitor-domain-containing protein</fullName>
    </submittedName>
</protein>
<feature type="compositionally biased region" description="Polar residues" evidence="6">
    <location>
        <begin position="136"/>
        <end position="148"/>
    </location>
</feature>
<feature type="region of interest" description="Disordered" evidence="6">
    <location>
        <begin position="114"/>
        <end position="149"/>
    </location>
</feature>
<evidence type="ECO:0000256" key="2">
    <source>
        <dbReference type="ARBA" id="ARBA00004496"/>
    </source>
</evidence>
<dbReference type="GO" id="GO:0005634">
    <property type="term" value="C:nucleus"/>
    <property type="evidence" value="ECO:0007669"/>
    <property type="project" value="UniProtKB-SubCell"/>
</dbReference>
<dbReference type="GO" id="GO:0008104">
    <property type="term" value="P:intracellular protein localization"/>
    <property type="evidence" value="ECO:0007669"/>
    <property type="project" value="TreeGrafter"/>
</dbReference>
<evidence type="ECO:0000313" key="7">
    <source>
        <dbReference type="EMBL" id="KAH7266054.1"/>
    </source>
</evidence>
<keyword evidence="4" id="KW-0963">Cytoplasm</keyword>
<keyword evidence="8" id="KW-1185">Reference proteome</keyword>
<dbReference type="OrthoDB" id="4072855at2759"/>
<reference evidence="7" key="1">
    <citation type="journal article" date="2021" name="Nat. Commun.">
        <title>Genetic determinants of endophytism in the Arabidopsis root mycobiome.</title>
        <authorList>
            <person name="Mesny F."/>
            <person name="Miyauchi S."/>
            <person name="Thiergart T."/>
            <person name="Pickel B."/>
            <person name="Atanasova L."/>
            <person name="Karlsson M."/>
            <person name="Huettel B."/>
            <person name="Barry K.W."/>
            <person name="Haridas S."/>
            <person name="Chen C."/>
            <person name="Bauer D."/>
            <person name="Andreopoulos W."/>
            <person name="Pangilinan J."/>
            <person name="LaButti K."/>
            <person name="Riley R."/>
            <person name="Lipzen A."/>
            <person name="Clum A."/>
            <person name="Drula E."/>
            <person name="Henrissat B."/>
            <person name="Kohler A."/>
            <person name="Grigoriev I.V."/>
            <person name="Martin F.M."/>
            <person name="Hacquard S."/>
        </authorList>
    </citation>
    <scope>NUCLEOTIDE SEQUENCE</scope>
    <source>
        <strain evidence="7">FSSC 5 MPI-SDFR-AT-0091</strain>
    </source>
</reference>
<accession>A0A9P9KPY0</accession>
<keyword evidence="5" id="KW-0539">Nucleus</keyword>
<proteinExistence type="inferred from homology"/>
<comment type="similarity">
    <text evidence="3">Belongs to the DIF1/spd1 family.</text>
</comment>
<feature type="compositionally biased region" description="Acidic residues" evidence="6">
    <location>
        <begin position="118"/>
        <end position="128"/>
    </location>
</feature>
<evidence type="ECO:0000256" key="4">
    <source>
        <dbReference type="ARBA" id="ARBA00022490"/>
    </source>
</evidence>
<evidence type="ECO:0000256" key="6">
    <source>
        <dbReference type="SAM" id="MobiDB-lite"/>
    </source>
</evidence>
<evidence type="ECO:0000313" key="8">
    <source>
        <dbReference type="Proteomes" id="UP000736672"/>
    </source>
</evidence>
<comment type="subcellular location">
    <subcellularLocation>
        <location evidence="2">Cytoplasm</location>
    </subcellularLocation>
    <subcellularLocation>
        <location evidence="1">Nucleus</location>
    </subcellularLocation>
</comment>
<dbReference type="AlphaFoldDB" id="A0A9P9KPY0"/>
<sequence length="224" mass="24477">MSTPRVKRQFAGTPDLSQRQITSFFNPRSPNEPQPNPEPARQPTLPSTVQANLLSVGMRVRKSVPEGYKTTGTSAFKLWTDNAPVPTSTPRRAANKATSRELLPFCGINKVGGLDTQPEFEQEDDVPDADAIPELSMSQESTESVDSNETYRKRFFEEDDEPNVSSHAQTMAGEGDSRVYAIPVSQAQKAARLGTGGQGRTATGSDFEDAEFLVYGDETMDQAN</sequence>
<dbReference type="PANTHER" id="PTHR28081:SF1">
    <property type="entry name" value="DAMAGE-REGULATED IMPORT FACILITATOR 1"/>
    <property type="match status" value="1"/>
</dbReference>
<evidence type="ECO:0000256" key="3">
    <source>
        <dbReference type="ARBA" id="ARBA00005459"/>
    </source>
</evidence>
<evidence type="ECO:0000256" key="1">
    <source>
        <dbReference type="ARBA" id="ARBA00004123"/>
    </source>
</evidence>
<feature type="region of interest" description="Disordered" evidence="6">
    <location>
        <begin position="1"/>
        <end position="46"/>
    </location>
</feature>
<name>A0A9P9KPY0_FUSSL</name>
<dbReference type="GO" id="GO:1990846">
    <property type="term" value="F:ribonucleoside-diphosphate reductase inhibitor activity"/>
    <property type="evidence" value="ECO:0007669"/>
    <property type="project" value="TreeGrafter"/>
</dbReference>
<dbReference type="PANTHER" id="PTHR28081">
    <property type="entry name" value="DAMAGE-REGULATED IMPORT FACILITATOR 1-RELATED"/>
    <property type="match status" value="1"/>
</dbReference>
<dbReference type="EMBL" id="JAGTJS010000006">
    <property type="protein sequence ID" value="KAH7266054.1"/>
    <property type="molecule type" value="Genomic_DNA"/>
</dbReference>
<comment type="caution">
    <text evidence="7">The sequence shown here is derived from an EMBL/GenBank/DDBJ whole genome shotgun (WGS) entry which is preliminary data.</text>
</comment>
<evidence type="ECO:0000256" key="5">
    <source>
        <dbReference type="ARBA" id="ARBA00023242"/>
    </source>
</evidence>
<dbReference type="InterPro" id="IPR013900">
    <property type="entry name" value="RNR_inhibitor"/>
</dbReference>